<dbReference type="Proteomes" id="UP000233551">
    <property type="component" value="Unassembled WGS sequence"/>
</dbReference>
<proteinExistence type="predicted"/>
<dbReference type="PANTHER" id="PTHR48475:SF1">
    <property type="entry name" value="RNASE H TYPE-1 DOMAIN-CONTAINING PROTEIN"/>
    <property type="match status" value="1"/>
</dbReference>
<gene>
    <name evidence="1" type="ORF">CRG98_004841</name>
</gene>
<dbReference type="EMBL" id="PGOL01000194">
    <property type="protein sequence ID" value="PKI74765.1"/>
    <property type="molecule type" value="Genomic_DNA"/>
</dbReference>
<sequence>WIIADIVVWNGEPKWGADTPPFADRRDRKTLRRLAIHYFLSGEILYRRSFDSTLLRCIDEHESRRLMEEVHGGNCGPHMNCLMLAKKIMRLGYYWSTMETDFYGMEAVLPIEVEIPSMRILAEAELEEAEWAKQRDFASLDFTSAFTALGTSSDFASTLPLSGLHVRIYRFRDFLGLRVHFTAFRTSRPHLLLFGLRVHGLLVHFTTFCGLRPFTYHFTFPKSHSRYYLMIGGVSYHRERR</sequence>
<dbReference type="Gene3D" id="1.10.340.70">
    <property type="match status" value="1"/>
</dbReference>
<reference evidence="1 2" key="1">
    <citation type="submission" date="2017-11" db="EMBL/GenBank/DDBJ databases">
        <title>De-novo sequencing of pomegranate (Punica granatum L.) genome.</title>
        <authorList>
            <person name="Akparov Z."/>
            <person name="Amiraslanov A."/>
            <person name="Hajiyeva S."/>
            <person name="Abbasov M."/>
            <person name="Kaur K."/>
            <person name="Hamwieh A."/>
            <person name="Solovyev V."/>
            <person name="Salamov A."/>
            <person name="Braich B."/>
            <person name="Kosarev P."/>
            <person name="Mahmoud A."/>
            <person name="Hajiyev E."/>
            <person name="Babayeva S."/>
            <person name="Izzatullayeva V."/>
            <person name="Mammadov A."/>
            <person name="Mammadov A."/>
            <person name="Sharifova S."/>
            <person name="Ojaghi J."/>
            <person name="Eynullazada K."/>
            <person name="Bayramov B."/>
            <person name="Abdulazimova A."/>
            <person name="Shahmuradov I."/>
        </authorList>
    </citation>
    <scope>NUCLEOTIDE SEQUENCE [LARGE SCALE GENOMIC DNA]</scope>
    <source>
        <strain evidence="2">cv. AG2017</strain>
        <tissue evidence="1">Leaf</tissue>
    </source>
</reference>
<dbReference type="AlphaFoldDB" id="A0A2I0L251"/>
<name>A0A2I0L251_PUNGR</name>
<evidence type="ECO:0000313" key="1">
    <source>
        <dbReference type="EMBL" id="PKI74765.1"/>
    </source>
</evidence>
<evidence type="ECO:0000313" key="2">
    <source>
        <dbReference type="Proteomes" id="UP000233551"/>
    </source>
</evidence>
<accession>A0A2I0L251</accession>
<organism evidence="1 2">
    <name type="scientific">Punica granatum</name>
    <name type="common">Pomegranate</name>
    <dbReference type="NCBI Taxonomy" id="22663"/>
    <lineage>
        <taxon>Eukaryota</taxon>
        <taxon>Viridiplantae</taxon>
        <taxon>Streptophyta</taxon>
        <taxon>Embryophyta</taxon>
        <taxon>Tracheophyta</taxon>
        <taxon>Spermatophyta</taxon>
        <taxon>Magnoliopsida</taxon>
        <taxon>eudicotyledons</taxon>
        <taxon>Gunneridae</taxon>
        <taxon>Pentapetalae</taxon>
        <taxon>rosids</taxon>
        <taxon>malvids</taxon>
        <taxon>Myrtales</taxon>
        <taxon>Lythraceae</taxon>
        <taxon>Punica</taxon>
    </lineage>
</organism>
<comment type="caution">
    <text evidence="1">The sequence shown here is derived from an EMBL/GenBank/DDBJ whole genome shotgun (WGS) entry which is preliminary data.</text>
</comment>
<protein>
    <submittedName>
        <fullName evidence="1">Uncharacterized protein</fullName>
    </submittedName>
</protein>
<dbReference type="PANTHER" id="PTHR48475">
    <property type="entry name" value="RIBONUCLEASE H"/>
    <property type="match status" value="1"/>
</dbReference>
<keyword evidence="2" id="KW-1185">Reference proteome</keyword>
<feature type="non-terminal residue" evidence="1">
    <location>
        <position position="1"/>
    </location>
</feature>